<proteinExistence type="predicted"/>
<keyword evidence="1" id="KW-0175">Coiled coil</keyword>
<dbReference type="EMBL" id="MU866009">
    <property type="protein sequence ID" value="KAK4442705.1"/>
    <property type="molecule type" value="Genomic_DNA"/>
</dbReference>
<name>A0AAV9G363_9PEZI</name>
<gene>
    <name evidence="3" type="ORF">QBC34DRAFT_479851</name>
</gene>
<reference evidence="3" key="2">
    <citation type="submission" date="2023-05" db="EMBL/GenBank/DDBJ databases">
        <authorList>
            <consortium name="Lawrence Berkeley National Laboratory"/>
            <person name="Steindorff A."/>
            <person name="Hensen N."/>
            <person name="Bonometti L."/>
            <person name="Westerberg I."/>
            <person name="Brannstrom I.O."/>
            <person name="Guillou S."/>
            <person name="Cros-Aarteil S."/>
            <person name="Calhoun S."/>
            <person name="Haridas S."/>
            <person name="Kuo A."/>
            <person name="Mondo S."/>
            <person name="Pangilinan J."/>
            <person name="Riley R."/>
            <person name="Labutti K."/>
            <person name="Andreopoulos B."/>
            <person name="Lipzen A."/>
            <person name="Chen C."/>
            <person name="Yanf M."/>
            <person name="Daum C."/>
            <person name="Ng V."/>
            <person name="Clum A."/>
            <person name="Ohm R."/>
            <person name="Martin F."/>
            <person name="Silar P."/>
            <person name="Natvig D."/>
            <person name="Lalanne C."/>
            <person name="Gautier V."/>
            <person name="Ament-Velasquez S.L."/>
            <person name="Kruys A."/>
            <person name="Hutchinson M.I."/>
            <person name="Powell A.J."/>
            <person name="Barry K."/>
            <person name="Miller A.N."/>
            <person name="Grigoriev I.V."/>
            <person name="Debuchy R."/>
            <person name="Gladieux P."/>
            <person name="Thoren M.H."/>
            <person name="Johannesson H."/>
        </authorList>
    </citation>
    <scope>NUCLEOTIDE SEQUENCE</scope>
    <source>
        <strain evidence="3">PSN243</strain>
    </source>
</reference>
<dbReference type="AlphaFoldDB" id="A0AAV9G363"/>
<organism evidence="3 4">
    <name type="scientific">Podospora aff. communis PSN243</name>
    <dbReference type="NCBI Taxonomy" id="3040156"/>
    <lineage>
        <taxon>Eukaryota</taxon>
        <taxon>Fungi</taxon>
        <taxon>Dikarya</taxon>
        <taxon>Ascomycota</taxon>
        <taxon>Pezizomycotina</taxon>
        <taxon>Sordariomycetes</taxon>
        <taxon>Sordariomycetidae</taxon>
        <taxon>Sordariales</taxon>
        <taxon>Podosporaceae</taxon>
        <taxon>Podospora</taxon>
    </lineage>
</organism>
<evidence type="ECO:0000256" key="2">
    <source>
        <dbReference type="SAM" id="MobiDB-lite"/>
    </source>
</evidence>
<dbReference type="Proteomes" id="UP001321760">
    <property type="component" value="Unassembled WGS sequence"/>
</dbReference>
<evidence type="ECO:0000313" key="3">
    <source>
        <dbReference type="EMBL" id="KAK4442705.1"/>
    </source>
</evidence>
<feature type="coiled-coil region" evidence="1">
    <location>
        <begin position="231"/>
        <end position="280"/>
    </location>
</feature>
<evidence type="ECO:0000313" key="4">
    <source>
        <dbReference type="Proteomes" id="UP001321760"/>
    </source>
</evidence>
<sequence length="574" mass="63990">MATNMESELGAQKRTLMRTIELFTAAVSRVGPKAPTVEKAVMSVEVQRDMQALQERLQSKSLQSDLLQRQAESHAKEMETRRKSLEQEFAARTLELEKRTESRIEEADKLAESLEQGYAARMAELDKLAGDRRMDVERLAKCLEQGYTARTTELEQGYAARKAELEQGYAVRKVELEQGFTVRTTELEQGYAGRKVEVEEAAQSRATEAEKNWAAIREQMGSLEQHFAARRTELERQAEVQKAEVEKSVQRFAARKAELEEQAEVRNAEMEKSVASLQQSFAARKAELEVQAEGSKRQVDRTATQVKSLCEGVYLFFDVIVRLKDESGKHHTAMQDAVRAASRDIGVAKETGIEPRATLQALQDATLSLRGGIEEAQSSLQTLIQRDASDSMEKLLDAVKAGSSLGTGSSWPTAPTREPGDEQELSRQHGKRPADGRSLGVRSPSPKRTKRESDDYLVAVERSYKTLLNFEPEIVGKGITGQNLVWNFVVTAIDDVCEALWEDFMAAGPLSRWHCFQTIISGQPSKGTREPGLLCPCSSTRQCLLVRQRVQDGRQRLQVTLGKVPANGEKSGRS</sequence>
<feature type="compositionally biased region" description="Basic and acidic residues" evidence="2">
    <location>
        <begin position="418"/>
        <end position="435"/>
    </location>
</feature>
<feature type="region of interest" description="Disordered" evidence="2">
    <location>
        <begin position="63"/>
        <end position="83"/>
    </location>
</feature>
<accession>A0AAV9G363</accession>
<keyword evidence="4" id="KW-1185">Reference proteome</keyword>
<reference evidence="3" key="1">
    <citation type="journal article" date="2023" name="Mol. Phylogenet. Evol.">
        <title>Genome-scale phylogeny and comparative genomics of the fungal order Sordariales.</title>
        <authorList>
            <person name="Hensen N."/>
            <person name="Bonometti L."/>
            <person name="Westerberg I."/>
            <person name="Brannstrom I.O."/>
            <person name="Guillou S."/>
            <person name="Cros-Aarteil S."/>
            <person name="Calhoun S."/>
            <person name="Haridas S."/>
            <person name="Kuo A."/>
            <person name="Mondo S."/>
            <person name="Pangilinan J."/>
            <person name="Riley R."/>
            <person name="LaButti K."/>
            <person name="Andreopoulos B."/>
            <person name="Lipzen A."/>
            <person name="Chen C."/>
            <person name="Yan M."/>
            <person name="Daum C."/>
            <person name="Ng V."/>
            <person name="Clum A."/>
            <person name="Steindorff A."/>
            <person name="Ohm R.A."/>
            <person name="Martin F."/>
            <person name="Silar P."/>
            <person name="Natvig D.O."/>
            <person name="Lalanne C."/>
            <person name="Gautier V."/>
            <person name="Ament-Velasquez S.L."/>
            <person name="Kruys A."/>
            <person name="Hutchinson M.I."/>
            <person name="Powell A.J."/>
            <person name="Barry K."/>
            <person name="Miller A.N."/>
            <person name="Grigoriev I.V."/>
            <person name="Debuchy R."/>
            <person name="Gladieux P."/>
            <person name="Hiltunen Thoren M."/>
            <person name="Johannesson H."/>
        </authorList>
    </citation>
    <scope>NUCLEOTIDE SEQUENCE</scope>
    <source>
        <strain evidence="3">PSN243</strain>
    </source>
</reference>
<evidence type="ECO:0000256" key="1">
    <source>
        <dbReference type="SAM" id="Coils"/>
    </source>
</evidence>
<comment type="caution">
    <text evidence="3">The sequence shown here is derived from an EMBL/GenBank/DDBJ whole genome shotgun (WGS) entry which is preliminary data.</text>
</comment>
<protein>
    <submittedName>
        <fullName evidence="3">Uncharacterized protein</fullName>
    </submittedName>
</protein>
<feature type="compositionally biased region" description="Basic and acidic residues" evidence="2">
    <location>
        <begin position="71"/>
        <end position="83"/>
    </location>
</feature>
<feature type="region of interest" description="Disordered" evidence="2">
    <location>
        <begin position="403"/>
        <end position="454"/>
    </location>
</feature>
<feature type="compositionally biased region" description="Polar residues" evidence="2">
    <location>
        <begin position="404"/>
        <end position="413"/>
    </location>
</feature>